<gene>
    <name evidence="2" type="ORF">SAMN04487954_1112</name>
</gene>
<evidence type="ECO:0000313" key="2">
    <source>
        <dbReference type="EMBL" id="SDK06173.1"/>
    </source>
</evidence>
<protein>
    <submittedName>
        <fullName evidence="2">Predicted ATP-dependent endonuclease of the OLD family, contains P-loop ATPase and TOPRIM domains</fullName>
    </submittedName>
</protein>
<dbReference type="STRING" id="376427.SAMN04487954_1112"/>
<dbReference type="PANTHER" id="PTHR43581">
    <property type="entry name" value="ATP/GTP PHOSPHATASE"/>
    <property type="match status" value="1"/>
</dbReference>
<dbReference type="Gene3D" id="3.40.50.300">
    <property type="entry name" value="P-loop containing nucleotide triphosphate hydrolases"/>
    <property type="match status" value="1"/>
</dbReference>
<evidence type="ECO:0000313" key="3">
    <source>
        <dbReference type="Proteomes" id="UP000198525"/>
    </source>
</evidence>
<organism evidence="2 3">
    <name type="scientific">Billgrantia gudaonensis</name>
    <dbReference type="NCBI Taxonomy" id="376427"/>
    <lineage>
        <taxon>Bacteria</taxon>
        <taxon>Pseudomonadati</taxon>
        <taxon>Pseudomonadota</taxon>
        <taxon>Gammaproteobacteria</taxon>
        <taxon>Oceanospirillales</taxon>
        <taxon>Halomonadaceae</taxon>
        <taxon>Billgrantia</taxon>
    </lineage>
</organism>
<dbReference type="InterPro" id="IPR041685">
    <property type="entry name" value="AAA_GajA/Old/RecF-like"/>
</dbReference>
<dbReference type="OrthoDB" id="9815944at2"/>
<name>A0A1G8YTR8_9GAMM</name>
<keyword evidence="2" id="KW-0255">Endonuclease</keyword>
<dbReference type="EMBL" id="FNES01000011">
    <property type="protein sequence ID" value="SDK06173.1"/>
    <property type="molecule type" value="Genomic_DNA"/>
</dbReference>
<dbReference type="Pfam" id="PF13175">
    <property type="entry name" value="AAA_15"/>
    <property type="match status" value="2"/>
</dbReference>
<dbReference type="AlphaFoldDB" id="A0A1G8YTR8"/>
<keyword evidence="3" id="KW-1185">Reference proteome</keyword>
<feature type="domain" description="Endonuclease GajA/Old nuclease/RecF-like AAA" evidence="1">
    <location>
        <begin position="189"/>
        <end position="313"/>
    </location>
</feature>
<dbReference type="Proteomes" id="UP000198525">
    <property type="component" value="Unassembled WGS sequence"/>
</dbReference>
<sequence length="554" mass="62955">MKIKSVRIKSFRTITVEQEVVVGDELTLVGPNNSGKTNTLLAIMAFFTGYDNEYDYRVERDLPYGQRNVKTSITCTFSGDPEGEHSEIFDKLEKLKEMLGVATEDKREFSINVYFNGSKAVYQVYPGMKRPKDKQAQFSVAQKQFVSSVLDQFQWYYIPSNKSIEELYHEFVTPFVRRKVVTVLEKYDYEIRDSISNLTDSMNDMLSANGIHDVETSMEYPGKVMEDFISGLDLYVKDKNSSSIFEKGMGLQAAILLSSFKWITEQQSKKMVIWLLEEPETFMHPSLAEKCSRVIDQLAGISTVVKTTHAINFIPSNINKVQGVSLGKDLNTIINPYSSHIEATESIRCSLGVKFSDYFGLSKKNIFFEGETDRLYIEKVLGATEGVSPDPFPVLRAGEVQLREFTGVTDLKGFLKANYHLIRKETALVSLFDGDDAGVKAVKELEGFYGKKGGYNAQKDYVLIPGRMAIESIFPQEWVFQAYETEKSWFESWVPDAGGDIVFFSIRDKSKKAYMEFIFKKIDEADVEEWIGKVKLVVTALEEALLMQERSMVA</sequence>
<dbReference type="InterPro" id="IPR027417">
    <property type="entry name" value="P-loop_NTPase"/>
</dbReference>
<feature type="domain" description="Endonuclease GajA/Old nuclease/RecF-like AAA" evidence="1">
    <location>
        <begin position="1"/>
        <end position="140"/>
    </location>
</feature>
<dbReference type="PANTHER" id="PTHR43581:SF4">
    <property type="entry name" value="ATP_GTP PHOSPHATASE"/>
    <property type="match status" value="1"/>
</dbReference>
<keyword evidence="2" id="KW-0540">Nuclease</keyword>
<dbReference type="SUPFAM" id="SSF52540">
    <property type="entry name" value="P-loop containing nucleoside triphosphate hydrolases"/>
    <property type="match status" value="1"/>
</dbReference>
<proteinExistence type="predicted"/>
<dbReference type="GO" id="GO:0004519">
    <property type="term" value="F:endonuclease activity"/>
    <property type="evidence" value="ECO:0007669"/>
    <property type="project" value="UniProtKB-KW"/>
</dbReference>
<dbReference type="RefSeq" id="WP_089686889.1">
    <property type="nucleotide sequence ID" value="NZ_FNES01000011.1"/>
</dbReference>
<keyword evidence="2" id="KW-0378">Hydrolase</keyword>
<dbReference type="InterPro" id="IPR051396">
    <property type="entry name" value="Bact_Antivir_Def_Nuclease"/>
</dbReference>
<reference evidence="2 3" key="1">
    <citation type="submission" date="2016-10" db="EMBL/GenBank/DDBJ databases">
        <authorList>
            <person name="de Groot N.N."/>
        </authorList>
    </citation>
    <scope>NUCLEOTIDE SEQUENCE [LARGE SCALE GENOMIC DNA]</scope>
    <source>
        <strain evidence="2 3">CGMCC 1.6133</strain>
    </source>
</reference>
<accession>A0A1G8YTR8</accession>
<evidence type="ECO:0000259" key="1">
    <source>
        <dbReference type="Pfam" id="PF13175"/>
    </source>
</evidence>